<evidence type="ECO:0000313" key="2">
    <source>
        <dbReference type="Proteomes" id="UP000316770"/>
    </source>
</evidence>
<dbReference type="Proteomes" id="UP000316770">
    <property type="component" value="Chromosome"/>
</dbReference>
<keyword evidence="2" id="KW-1185">Reference proteome</keyword>
<dbReference type="EMBL" id="CP036318">
    <property type="protein sequence ID" value="QDV54456.1"/>
    <property type="molecule type" value="Genomic_DNA"/>
</dbReference>
<evidence type="ECO:0000313" key="1">
    <source>
        <dbReference type="EMBL" id="QDV54456.1"/>
    </source>
</evidence>
<accession>A0A518IMZ5</accession>
<reference evidence="1 2" key="1">
    <citation type="submission" date="2019-02" db="EMBL/GenBank/DDBJ databases">
        <title>Deep-cultivation of Planctomycetes and their phenomic and genomic characterization uncovers novel biology.</title>
        <authorList>
            <person name="Wiegand S."/>
            <person name="Jogler M."/>
            <person name="Boedeker C."/>
            <person name="Pinto D."/>
            <person name="Vollmers J."/>
            <person name="Rivas-Marin E."/>
            <person name="Kohn T."/>
            <person name="Peeters S.H."/>
            <person name="Heuer A."/>
            <person name="Rast P."/>
            <person name="Oberbeckmann S."/>
            <person name="Bunk B."/>
            <person name="Jeske O."/>
            <person name="Meyerdierks A."/>
            <person name="Storesund J.E."/>
            <person name="Kallscheuer N."/>
            <person name="Luecker S."/>
            <person name="Lage O.M."/>
            <person name="Pohl T."/>
            <person name="Merkel B.J."/>
            <person name="Hornburger P."/>
            <person name="Mueller R.-W."/>
            <person name="Bruemmer F."/>
            <person name="Labrenz M."/>
            <person name="Spormann A.M."/>
            <person name="Op den Camp H."/>
            <person name="Overmann J."/>
            <person name="Amann R."/>
            <person name="Jetten M.S.M."/>
            <person name="Mascher T."/>
            <person name="Medema M.H."/>
            <person name="Devos D.P."/>
            <person name="Kaster A.-K."/>
            <person name="Ovreas L."/>
            <person name="Rohde M."/>
            <person name="Galperin M.Y."/>
            <person name="Jogler C."/>
        </authorList>
    </citation>
    <scope>NUCLEOTIDE SEQUENCE [LARGE SCALE GENOMIC DNA]</scope>
    <source>
        <strain evidence="1 2">Mal33</strain>
    </source>
</reference>
<dbReference type="AlphaFoldDB" id="A0A518IMZ5"/>
<gene>
    <name evidence="1" type="ORF">Mal33_04100</name>
</gene>
<organism evidence="1 2">
    <name type="scientific">Rosistilla oblonga</name>
    <dbReference type="NCBI Taxonomy" id="2527990"/>
    <lineage>
        <taxon>Bacteria</taxon>
        <taxon>Pseudomonadati</taxon>
        <taxon>Planctomycetota</taxon>
        <taxon>Planctomycetia</taxon>
        <taxon>Pirellulales</taxon>
        <taxon>Pirellulaceae</taxon>
        <taxon>Rosistilla</taxon>
    </lineage>
</organism>
<dbReference type="RefSeq" id="WP_145282008.1">
    <property type="nucleotide sequence ID" value="NZ_CP036318.1"/>
</dbReference>
<name>A0A518IMZ5_9BACT</name>
<protein>
    <submittedName>
        <fullName evidence="1">Uncharacterized protein</fullName>
    </submittedName>
</protein>
<proteinExistence type="predicted"/>
<sequence>MNYRNAALMLMLAIPTLGCSTEQPTMTDATEIEAFEQQVVNEEMAYHQQMAEEAKAAKKK</sequence>